<keyword evidence="6 7" id="KW-0472">Membrane</keyword>
<feature type="transmembrane region" description="Helical" evidence="7">
    <location>
        <begin position="7"/>
        <end position="28"/>
    </location>
</feature>
<dbReference type="AlphaFoldDB" id="A0A4Y8Q265"/>
<dbReference type="RefSeq" id="WP_134753725.1">
    <property type="nucleotide sequence ID" value="NZ_MYFO02000015.1"/>
</dbReference>
<accession>A0A4Y8Q265</accession>
<comment type="subcellular location">
    <subcellularLocation>
        <location evidence="1 7">Cell membrane</location>
        <topology evidence="1 7">Multi-pass membrane protein</topology>
    </subcellularLocation>
</comment>
<evidence type="ECO:0000313" key="10">
    <source>
        <dbReference type="Proteomes" id="UP000298246"/>
    </source>
</evidence>
<dbReference type="InterPro" id="IPR000515">
    <property type="entry name" value="MetI-like"/>
</dbReference>
<dbReference type="SUPFAM" id="SSF161098">
    <property type="entry name" value="MetI-like"/>
    <property type="match status" value="1"/>
</dbReference>
<dbReference type="PROSITE" id="PS50928">
    <property type="entry name" value="ABC_TM1"/>
    <property type="match status" value="1"/>
</dbReference>
<evidence type="ECO:0000256" key="1">
    <source>
        <dbReference type="ARBA" id="ARBA00004651"/>
    </source>
</evidence>
<keyword evidence="3" id="KW-1003">Cell membrane</keyword>
<dbReference type="PANTHER" id="PTHR43744">
    <property type="entry name" value="ABC TRANSPORTER PERMEASE PROTEIN MG189-RELATED-RELATED"/>
    <property type="match status" value="1"/>
</dbReference>
<dbReference type="InterPro" id="IPR035906">
    <property type="entry name" value="MetI-like_sf"/>
</dbReference>
<name>A0A4Y8Q265_9BACL</name>
<keyword evidence="5 7" id="KW-1133">Transmembrane helix</keyword>
<feature type="domain" description="ABC transmembrane type-1" evidence="8">
    <location>
        <begin position="69"/>
        <end position="261"/>
    </location>
</feature>
<protein>
    <submittedName>
        <fullName evidence="9">Sugar ABC transporter permease</fullName>
    </submittedName>
</protein>
<keyword evidence="2 7" id="KW-0813">Transport</keyword>
<dbReference type="OrthoDB" id="9771544at2"/>
<feature type="transmembrane region" description="Helical" evidence="7">
    <location>
        <begin position="243"/>
        <end position="261"/>
    </location>
</feature>
<keyword evidence="10" id="KW-1185">Reference proteome</keyword>
<dbReference type="GO" id="GO:0005886">
    <property type="term" value="C:plasma membrane"/>
    <property type="evidence" value="ECO:0007669"/>
    <property type="project" value="UniProtKB-SubCell"/>
</dbReference>
<evidence type="ECO:0000256" key="2">
    <source>
        <dbReference type="ARBA" id="ARBA00022448"/>
    </source>
</evidence>
<dbReference type="Proteomes" id="UP000298246">
    <property type="component" value="Unassembled WGS sequence"/>
</dbReference>
<feature type="transmembrane region" description="Helical" evidence="7">
    <location>
        <begin position="73"/>
        <end position="92"/>
    </location>
</feature>
<evidence type="ECO:0000256" key="4">
    <source>
        <dbReference type="ARBA" id="ARBA00022692"/>
    </source>
</evidence>
<dbReference type="Gene3D" id="1.10.3720.10">
    <property type="entry name" value="MetI-like"/>
    <property type="match status" value="1"/>
</dbReference>
<feature type="transmembrane region" description="Helical" evidence="7">
    <location>
        <begin position="104"/>
        <end position="125"/>
    </location>
</feature>
<dbReference type="PANTHER" id="PTHR43744:SF6">
    <property type="entry name" value="ABC TRANSPORTER PERMEASE PROTEIN YESQ-RELATED"/>
    <property type="match status" value="1"/>
</dbReference>
<evidence type="ECO:0000259" key="8">
    <source>
        <dbReference type="PROSITE" id="PS50928"/>
    </source>
</evidence>
<organism evidence="9 10">
    <name type="scientific">Paenibacillus athensensis</name>
    <dbReference type="NCBI Taxonomy" id="1967502"/>
    <lineage>
        <taxon>Bacteria</taxon>
        <taxon>Bacillati</taxon>
        <taxon>Bacillota</taxon>
        <taxon>Bacilli</taxon>
        <taxon>Bacillales</taxon>
        <taxon>Paenibacillaceae</taxon>
        <taxon>Paenibacillus</taxon>
    </lineage>
</organism>
<evidence type="ECO:0000256" key="5">
    <source>
        <dbReference type="ARBA" id="ARBA00022989"/>
    </source>
</evidence>
<feature type="transmembrane region" description="Helical" evidence="7">
    <location>
        <begin position="185"/>
        <end position="206"/>
    </location>
</feature>
<comment type="similarity">
    <text evidence="7">Belongs to the binding-protein-dependent transport system permease family.</text>
</comment>
<sequence>MKLRTLGLYAILTVIGVILIYPLIWMFFGSFKTTMEILTSIRLFPSKFILEGYKLGWEGSGQFTFGHFMRNTFTMVVPTVVFTSFSSIIVAYGFARFRFPLNKLLFAMMLATLMLPPTVVIIPRYLLFQNLGFLDTYLPFIVPAILGGSPFYIFMQYQFLRGLPKELDESAVMDGANSFIILTRILLPLSVPAMISAALFNFMWAWNEFFSVLIYISSVEKYTVSLALRMMMDIDAATTWNQIMAMSVVSMLPCLLFFFFAQRFFVEGIAKTGIKG</sequence>
<keyword evidence="4 7" id="KW-0812">Transmembrane</keyword>
<evidence type="ECO:0000256" key="6">
    <source>
        <dbReference type="ARBA" id="ARBA00023136"/>
    </source>
</evidence>
<comment type="caution">
    <text evidence="9">The sequence shown here is derived from an EMBL/GenBank/DDBJ whole genome shotgun (WGS) entry which is preliminary data.</text>
</comment>
<evidence type="ECO:0000256" key="7">
    <source>
        <dbReference type="RuleBase" id="RU363032"/>
    </source>
</evidence>
<evidence type="ECO:0000256" key="3">
    <source>
        <dbReference type="ARBA" id="ARBA00022475"/>
    </source>
</evidence>
<evidence type="ECO:0000313" key="9">
    <source>
        <dbReference type="EMBL" id="TFE86925.1"/>
    </source>
</evidence>
<gene>
    <name evidence="9" type="ORF">B5M42_13660</name>
</gene>
<feature type="transmembrane region" description="Helical" evidence="7">
    <location>
        <begin position="137"/>
        <end position="155"/>
    </location>
</feature>
<dbReference type="CDD" id="cd06261">
    <property type="entry name" value="TM_PBP2"/>
    <property type="match status" value="1"/>
</dbReference>
<reference evidence="9 10" key="1">
    <citation type="submission" date="2017-03" db="EMBL/GenBank/DDBJ databases">
        <title>Isolation of Levoglucosan Utilizing Bacteria.</title>
        <authorList>
            <person name="Arya A.S."/>
        </authorList>
    </citation>
    <scope>NUCLEOTIDE SEQUENCE [LARGE SCALE GENOMIC DNA]</scope>
    <source>
        <strain evidence="9 10">MEC069</strain>
    </source>
</reference>
<dbReference type="Pfam" id="PF00528">
    <property type="entry name" value="BPD_transp_1"/>
    <property type="match status" value="1"/>
</dbReference>
<dbReference type="GO" id="GO:0055085">
    <property type="term" value="P:transmembrane transport"/>
    <property type="evidence" value="ECO:0007669"/>
    <property type="project" value="InterPro"/>
</dbReference>
<proteinExistence type="inferred from homology"/>
<dbReference type="EMBL" id="MYFO01000016">
    <property type="protein sequence ID" value="TFE86925.1"/>
    <property type="molecule type" value="Genomic_DNA"/>
</dbReference>